<evidence type="ECO:0000313" key="2">
    <source>
        <dbReference type="Proteomes" id="UP000326678"/>
    </source>
</evidence>
<reference evidence="1 2" key="1">
    <citation type="submission" date="2019-10" db="EMBL/GenBank/DDBJ databases">
        <title>Genomic and transcriptomic insights into the perfect genentic adaptation of a filamentous nitrogen-fixing cyanobacterium to rice fields.</title>
        <authorList>
            <person name="Chen Z."/>
        </authorList>
    </citation>
    <scope>NUCLEOTIDE SEQUENCE [LARGE SCALE GENOMIC DNA]</scope>
    <source>
        <strain evidence="1">CCNUC1</strain>
    </source>
</reference>
<name>A0A5P8W8I6_9NOSO</name>
<keyword evidence="2" id="KW-1185">Reference proteome</keyword>
<sequence length="37" mass="3890">MKMQKGVGIEPSASKSASEVAILCRKLLNLALSTNLS</sequence>
<dbReference type="AlphaFoldDB" id="A0A5P8W8I6"/>
<gene>
    <name evidence="1" type="ORF">GXM_05761</name>
</gene>
<evidence type="ECO:0000313" key="1">
    <source>
        <dbReference type="EMBL" id="QFS48269.1"/>
    </source>
</evidence>
<dbReference type="EMBL" id="CP045226">
    <property type="protein sequence ID" value="QFS48269.1"/>
    <property type="molecule type" value="Genomic_DNA"/>
</dbReference>
<protein>
    <submittedName>
        <fullName evidence="1">Uncharacterized protein</fullName>
    </submittedName>
</protein>
<dbReference type="Proteomes" id="UP000326678">
    <property type="component" value="Chromosome Gxm1"/>
</dbReference>
<dbReference type="KEGG" id="nsh:GXM_05761"/>
<accession>A0A5P8W8I6</accession>
<organism evidence="1 2">
    <name type="scientific">Nostoc sphaeroides CCNUC1</name>
    <dbReference type="NCBI Taxonomy" id="2653204"/>
    <lineage>
        <taxon>Bacteria</taxon>
        <taxon>Bacillati</taxon>
        <taxon>Cyanobacteriota</taxon>
        <taxon>Cyanophyceae</taxon>
        <taxon>Nostocales</taxon>
        <taxon>Nostocaceae</taxon>
        <taxon>Nostoc</taxon>
    </lineage>
</organism>
<proteinExistence type="predicted"/>